<dbReference type="SUPFAM" id="SSF53807">
    <property type="entry name" value="Helical backbone' metal receptor"/>
    <property type="match status" value="1"/>
</dbReference>
<name>A0A479ZZY0_9CYAN</name>
<sequence length="338" mass="37610">MTVNLTKQEIKVYKKPIGLIFTLFCCLIASGCQQTQNNTAQNAVQSSPSPVEKVQNSEKTKVVTTFLPVYLFTKAVVGDVADVEILIPPGTDVHEYQATPDDVKAIATARILVKNGLGMEEFLSNTIKNAENSKLIEIDASKGIKVVDDISPVEEVKSHDHDHDHKHEHAEGNPHVWLDPVFAKQQVINIRDGLIKADPANKEVYQTNAATYIQELEKLNNEFQQTLSKTPNCTFITFHDAFPYLAQRYNLKQVAVVKIPEDQLSPADVKKAVNAVKKYQVKALFSEPGVDNKLLNSLSQDLKLTLYPLSSLETGETNPQYYFQAMRNNLQSLAAGCK</sequence>
<dbReference type="PRINTS" id="PR00690">
    <property type="entry name" value="ADHESNFAMILY"/>
</dbReference>
<dbReference type="Proteomes" id="UP000300142">
    <property type="component" value="Unassembled WGS sequence"/>
</dbReference>
<dbReference type="InterPro" id="IPR006128">
    <property type="entry name" value="Lipoprotein_PsaA-like"/>
</dbReference>
<gene>
    <name evidence="6" type="ORF">SR1949_32100</name>
</gene>
<keyword evidence="3" id="KW-0732">Signal</keyword>
<dbReference type="InterPro" id="IPR006127">
    <property type="entry name" value="ZnuA-like"/>
</dbReference>
<evidence type="ECO:0000313" key="6">
    <source>
        <dbReference type="EMBL" id="GCL38097.1"/>
    </source>
</evidence>
<dbReference type="Gene3D" id="3.40.50.1980">
    <property type="entry name" value="Nitrogenase molybdenum iron protein domain"/>
    <property type="match status" value="2"/>
</dbReference>
<evidence type="ECO:0000256" key="2">
    <source>
        <dbReference type="ARBA" id="ARBA00022448"/>
    </source>
</evidence>
<dbReference type="GO" id="GO:0030001">
    <property type="term" value="P:metal ion transport"/>
    <property type="evidence" value="ECO:0007669"/>
    <property type="project" value="InterPro"/>
</dbReference>
<evidence type="ECO:0000313" key="7">
    <source>
        <dbReference type="Proteomes" id="UP000300142"/>
    </source>
</evidence>
<dbReference type="EMBL" id="BJCE01000115">
    <property type="protein sequence ID" value="GCL38097.1"/>
    <property type="molecule type" value="Genomic_DNA"/>
</dbReference>
<evidence type="ECO:0000256" key="4">
    <source>
        <dbReference type="RuleBase" id="RU003512"/>
    </source>
</evidence>
<evidence type="ECO:0000256" key="5">
    <source>
        <dbReference type="SAM" id="Coils"/>
    </source>
</evidence>
<protein>
    <submittedName>
        <fullName evidence="6">Periplasmic solute-binding protein</fullName>
    </submittedName>
</protein>
<evidence type="ECO:0000256" key="1">
    <source>
        <dbReference type="ARBA" id="ARBA00011028"/>
    </source>
</evidence>
<keyword evidence="5" id="KW-0175">Coiled coil</keyword>
<dbReference type="RefSeq" id="WP_137668090.1">
    <property type="nucleotide sequence ID" value="NZ_BJCE01000115.1"/>
</dbReference>
<feature type="coiled-coil region" evidence="5">
    <location>
        <begin position="202"/>
        <end position="229"/>
    </location>
</feature>
<reference evidence="7" key="1">
    <citation type="submission" date="2019-02" db="EMBL/GenBank/DDBJ databases">
        <title>Draft genome sequence of Sphaerospermopsis reniformis NIES-1949.</title>
        <authorList>
            <person name="Yamaguchi H."/>
            <person name="Suzuki S."/>
            <person name="Kawachi M."/>
        </authorList>
    </citation>
    <scope>NUCLEOTIDE SEQUENCE [LARGE SCALE GENOMIC DNA]</scope>
    <source>
        <strain evidence="7">NIES-1949</strain>
    </source>
</reference>
<dbReference type="PRINTS" id="PR00691">
    <property type="entry name" value="ADHESINB"/>
</dbReference>
<dbReference type="PANTHER" id="PTHR42953:SF3">
    <property type="entry name" value="HIGH-AFFINITY ZINC UPTAKE SYSTEM PROTEIN ZNUA"/>
    <property type="match status" value="1"/>
</dbReference>
<keyword evidence="2 4" id="KW-0813">Transport</keyword>
<dbReference type="CDD" id="cd01017">
    <property type="entry name" value="AdcA"/>
    <property type="match status" value="1"/>
</dbReference>
<dbReference type="PROSITE" id="PS51257">
    <property type="entry name" value="PROKAR_LIPOPROTEIN"/>
    <property type="match status" value="1"/>
</dbReference>
<dbReference type="PANTHER" id="PTHR42953">
    <property type="entry name" value="HIGH-AFFINITY ZINC UPTAKE SYSTEM PROTEIN ZNUA-RELATED"/>
    <property type="match status" value="1"/>
</dbReference>
<dbReference type="InterPro" id="IPR006129">
    <property type="entry name" value="AdhesinB"/>
</dbReference>
<dbReference type="Pfam" id="PF01297">
    <property type="entry name" value="ZnuA"/>
    <property type="match status" value="1"/>
</dbReference>
<organism evidence="6 7">
    <name type="scientific">Sphaerospermopsis reniformis</name>
    <dbReference type="NCBI Taxonomy" id="531300"/>
    <lineage>
        <taxon>Bacteria</taxon>
        <taxon>Bacillati</taxon>
        <taxon>Cyanobacteriota</taxon>
        <taxon>Cyanophyceae</taxon>
        <taxon>Nostocales</taxon>
        <taxon>Aphanizomenonaceae</taxon>
        <taxon>Sphaerospermopsis</taxon>
    </lineage>
</organism>
<dbReference type="GO" id="GO:0007155">
    <property type="term" value="P:cell adhesion"/>
    <property type="evidence" value="ECO:0007669"/>
    <property type="project" value="InterPro"/>
</dbReference>
<dbReference type="InterPro" id="IPR050492">
    <property type="entry name" value="Bact_metal-bind_prot9"/>
</dbReference>
<dbReference type="AlphaFoldDB" id="A0A479ZZY0"/>
<evidence type="ECO:0000256" key="3">
    <source>
        <dbReference type="ARBA" id="ARBA00022729"/>
    </source>
</evidence>
<keyword evidence="7" id="KW-1185">Reference proteome</keyword>
<comment type="caution">
    <text evidence="6">The sequence shown here is derived from an EMBL/GenBank/DDBJ whole genome shotgun (WGS) entry which is preliminary data.</text>
</comment>
<comment type="similarity">
    <text evidence="1 4">Belongs to the bacterial solute-binding protein 9 family.</text>
</comment>
<dbReference type="GO" id="GO:0046872">
    <property type="term" value="F:metal ion binding"/>
    <property type="evidence" value="ECO:0007669"/>
    <property type="project" value="InterPro"/>
</dbReference>
<accession>A0A479ZZY0</accession>
<proteinExistence type="inferred from homology"/>